<dbReference type="Pfam" id="PF05795">
    <property type="entry name" value="Plasmodium_Vir"/>
    <property type="match status" value="2"/>
</dbReference>
<proteinExistence type="predicted"/>
<dbReference type="Proteomes" id="UP000078546">
    <property type="component" value="Unassembled WGS sequence"/>
</dbReference>
<reference evidence="2" key="1">
    <citation type="submission" date="2016-05" db="EMBL/GenBank/DDBJ databases">
        <authorList>
            <person name="Naeem Raeece"/>
        </authorList>
    </citation>
    <scope>NUCLEOTIDE SEQUENCE [LARGE SCALE GENOMIC DNA]</scope>
</reference>
<evidence type="ECO:0000313" key="2">
    <source>
        <dbReference type="Proteomes" id="UP000078546"/>
    </source>
</evidence>
<organism evidence="1 2">
    <name type="scientific">Plasmodium ovale curtisi</name>
    <dbReference type="NCBI Taxonomy" id="864141"/>
    <lineage>
        <taxon>Eukaryota</taxon>
        <taxon>Sar</taxon>
        <taxon>Alveolata</taxon>
        <taxon>Apicomplexa</taxon>
        <taxon>Aconoidasida</taxon>
        <taxon>Haemosporida</taxon>
        <taxon>Plasmodiidae</taxon>
        <taxon>Plasmodium</taxon>
        <taxon>Plasmodium (Plasmodium)</taxon>
    </lineage>
</organism>
<name>A0A1A8XAU0_PLAOA</name>
<evidence type="ECO:0000313" key="1">
    <source>
        <dbReference type="EMBL" id="SBT01763.1"/>
    </source>
</evidence>
<accession>A0A1A8XAU0</accession>
<dbReference type="EMBL" id="FLQV01002717">
    <property type="protein sequence ID" value="SBT01763.1"/>
    <property type="molecule type" value="Genomic_DNA"/>
</dbReference>
<dbReference type="InterPro" id="IPR008780">
    <property type="entry name" value="Plasmodium_Vir"/>
</dbReference>
<gene>
    <name evidence="1" type="ORF">POVCU1_069340</name>
</gene>
<sequence>MPENIVDKALKLLEKDGITQKNSRLQKFYDNFSSTIKDTYVKYEKCVKENEKPEPPNRKIICNIANANDTSFVALSEEFKSVREQKSSSCDYLLYWMSDKIEECKYNTHCIIWLYNMFSEFWKKCNCCEKKHDSNDDNCKETFVIEFDKNVLKNKKELYEFMENYNYIKNSISEQNSERNETYCKYVKYMFELYHLILKKDNEHVHKKYVKELKNVQTIFNDEDLLSKLRSGCKYADLYGTSQREEEKSKSSSQDYAERSIPNAEDLSTLIENALEEMKDILKDEPSYELYKEFDKDITDNETDEHCNEHFKEESTYKNKSIEICKKIVNNFKKLYDFKSTIKSSERCLYYKNWVYSTIQKMIITNSYNNDVWNIIDKFMSLQNKNIKGNGETKKFCHYYFIFNDIIELNIKLEEKYLHDYFRYYATLENKIVHDKDNKEKCRNYLTNISKLYERHKIGWNCCDVSYGVDPLCRHYFKCEEEYSPSDLLKILNGAKKEDIKKRYKSPPIVLFGEQKLTGDLKEEDVMRIQYGRCTKIYYPDDREKVFGLRCDYKARLPHYNNFVSALTDEKKKDSKESIAETIIQSSSTNDPAVISNTEEIESNPINYKIPTSVALGIGTVFTFFLYYRFTPFGSLFGQRGRGTTSFEDDFNEEYMQELYHGSEYEDVSPRKSRIQIAYQRE</sequence>
<dbReference type="AlphaFoldDB" id="A0A1A8XAU0"/>
<protein>
    <submittedName>
        <fullName evidence="1">PIR Superfamily Protein</fullName>
    </submittedName>
</protein>